<evidence type="ECO:0000313" key="3">
    <source>
        <dbReference type="Proteomes" id="UP000694407"/>
    </source>
</evidence>
<evidence type="ECO:0000256" key="1">
    <source>
        <dbReference type="SAM" id="MobiDB-lite"/>
    </source>
</evidence>
<dbReference type="Ensembl" id="ENSMMMT00000016214.1">
    <property type="protein sequence ID" value="ENSMMMP00000014216.1"/>
    <property type="gene ID" value="ENSMMMG00000012663.1"/>
</dbReference>
<feature type="region of interest" description="Disordered" evidence="1">
    <location>
        <begin position="1"/>
        <end position="21"/>
    </location>
</feature>
<protein>
    <submittedName>
        <fullName evidence="2">Uncharacterized protein</fullName>
    </submittedName>
</protein>
<keyword evidence="3" id="KW-1185">Reference proteome</keyword>
<dbReference type="Proteomes" id="UP000694407">
    <property type="component" value="Unplaced"/>
</dbReference>
<accession>A0A8C5ZJF9</accession>
<sequence>MSEDSEKEDYSDRTVSDEDELDEETFMKFPILLVTHSSLGPHKYSWNISW</sequence>
<organism evidence="2 3">
    <name type="scientific">Marmota marmota marmota</name>
    <name type="common">Alpine marmot</name>
    <dbReference type="NCBI Taxonomy" id="9994"/>
    <lineage>
        <taxon>Eukaryota</taxon>
        <taxon>Metazoa</taxon>
        <taxon>Chordata</taxon>
        <taxon>Craniata</taxon>
        <taxon>Vertebrata</taxon>
        <taxon>Euteleostomi</taxon>
        <taxon>Mammalia</taxon>
        <taxon>Eutheria</taxon>
        <taxon>Euarchontoglires</taxon>
        <taxon>Glires</taxon>
        <taxon>Rodentia</taxon>
        <taxon>Sciuromorpha</taxon>
        <taxon>Sciuridae</taxon>
        <taxon>Xerinae</taxon>
        <taxon>Marmotini</taxon>
        <taxon>Marmota</taxon>
    </lineage>
</organism>
<name>A0A8C5ZJF9_MARMA</name>
<evidence type="ECO:0000313" key="2">
    <source>
        <dbReference type="Ensembl" id="ENSMMMP00000014216.1"/>
    </source>
</evidence>
<dbReference type="AlphaFoldDB" id="A0A8C5ZJF9"/>
<reference evidence="2" key="2">
    <citation type="submission" date="2025-09" db="UniProtKB">
        <authorList>
            <consortium name="Ensembl"/>
        </authorList>
    </citation>
    <scope>IDENTIFICATION</scope>
</reference>
<reference evidence="2" key="1">
    <citation type="submission" date="2025-08" db="UniProtKB">
        <authorList>
            <consortium name="Ensembl"/>
        </authorList>
    </citation>
    <scope>IDENTIFICATION</scope>
</reference>
<proteinExistence type="predicted"/>